<dbReference type="RefSeq" id="WP_265383948.1">
    <property type="nucleotide sequence ID" value="NZ_CP110615.1"/>
</dbReference>
<feature type="region of interest" description="Disordered" evidence="1">
    <location>
        <begin position="201"/>
        <end position="224"/>
    </location>
</feature>
<keyword evidence="4" id="KW-1185">Reference proteome</keyword>
<proteinExistence type="predicted"/>
<reference evidence="3" key="1">
    <citation type="submission" date="2022-10" db="EMBL/GenBank/DDBJ databases">
        <title>Rhodococcus sp.75.</title>
        <authorList>
            <person name="Sun M."/>
        </authorList>
    </citation>
    <scope>NUCLEOTIDE SEQUENCE</scope>
    <source>
        <strain evidence="3">75</strain>
    </source>
</reference>
<evidence type="ECO:0000313" key="4">
    <source>
        <dbReference type="Proteomes" id="UP001164965"/>
    </source>
</evidence>
<name>A0ABY6P2H8_9NOCA</name>
<dbReference type="EMBL" id="CP110615">
    <property type="protein sequence ID" value="UZJ25844.1"/>
    <property type="molecule type" value="Genomic_DNA"/>
</dbReference>
<feature type="transmembrane region" description="Helical" evidence="2">
    <location>
        <begin position="106"/>
        <end position="130"/>
    </location>
</feature>
<evidence type="ECO:0000256" key="2">
    <source>
        <dbReference type="SAM" id="Phobius"/>
    </source>
</evidence>
<sequence>MTRTTARRPLAAVHRIGAVVLGLVLWVFGILGLVDQLGYFETTGTPVMGLNTNGLLSTVSLVVGAVLIASGVRGGRTASTVTAVVGGLFILSGLVNLGVLNTSANILAFTIANVFFSLVAGVVLLTMGLYGRVSGGLAADNPYRQEREVRAGTAGQPVPDAARLAELEALSLAEQLVAEGRGTPEQEAAVAADRQRRAQLEHDRAWAHARRTGQVPVGSTEPTA</sequence>
<dbReference type="Proteomes" id="UP001164965">
    <property type="component" value="Chromosome"/>
</dbReference>
<evidence type="ECO:0000313" key="3">
    <source>
        <dbReference type="EMBL" id="UZJ25844.1"/>
    </source>
</evidence>
<feature type="transmembrane region" description="Helical" evidence="2">
    <location>
        <begin position="54"/>
        <end position="72"/>
    </location>
</feature>
<accession>A0ABY6P2H8</accession>
<keyword evidence="2" id="KW-0812">Transmembrane</keyword>
<gene>
    <name evidence="3" type="ORF">RHODO2019_05245</name>
</gene>
<feature type="transmembrane region" description="Helical" evidence="2">
    <location>
        <begin position="79"/>
        <end position="100"/>
    </location>
</feature>
<keyword evidence="2" id="KW-1133">Transmembrane helix</keyword>
<keyword evidence="2" id="KW-0472">Membrane</keyword>
<feature type="transmembrane region" description="Helical" evidence="2">
    <location>
        <begin position="12"/>
        <end position="34"/>
    </location>
</feature>
<evidence type="ECO:0000256" key="1">
    <source>
        <dbReference type="SAM" id="MobiDB-lite"/>
    </source>
</evidence>
<dbReference type="Pfam" id="PF14325">
    <property type="entry name" value="DUF4383"/>
    <property type="match status" value="1"/>
</dbReference>
<protein>
    <submittedName>
        <fullName evidence="3">DUF4383 domain-containing protein</fullName>
    </submittedName>
</protein>
<organism evidence="3 4">
    <name type="scientific">Rhodococcus antarcticus</name>
    <dbReference type="NCBI Taxonomy" id="2987751"/>
    <lineage>
        <taxon>Bacteria</taxon>
        <taxon>Bacillati</taxon>
        <taxon>Actinomycetota</taxon>
        <taxon>Actinomycetes</taxon>
        <taxon>Mycobacteriales</taxon>
        <taxon>Nocardiaceae</taxon>
        <taxon>Rhodococcus</taxon>
    </lineage>
</organism>